<comment type="caution">
    <text evidence="3">The sequence shown here is derived from an EMBL/GenBank/DDBJ whole genome shotgun (WGS) entry which is preliminary data.</text>
</comment>
<name>A0A504JHT4_9FLAO</name>
<feature type="transmembrane region" description="Helical" evidence="1">
    <location>
        <begin position="45"/>
        <end position="65"/>
    </location>
</feature>
<evidence type="ECO:0000256" key="1">
    <source>
        <dbReference type="SAM" id="Phobius"/>
    </source>
</evidence>
<dbReference type="Proteomes" id="UP000315540">
    <property type="component" value="Unassembled WGS sequence"/>
</dbReference>
<keyword evidence="2" id="KW-0732">Signal</keyword>
<evidence type="ECO:0000313" key="3">
    <source>
        <dbReference type="EMBL" id="TPN86030.1"/>
    </source>
</evidence>
<reference evidence="3 4" key="1">
    <citation type="submission" date="2019-06" db="EMBL/GenBank/DDBJ databases">
        <authorList>
            <person name="Meng X."/>
        </authorList>
    </citation>
    <scope>NUCLEOTIDE SEQUENCE [LARGE SCALE GENOMIC DNA]</scope>
    <source>
        <strain evidence="3 4">M625</strain>
    </source>
</reference>
<feature type="chain" id="PRO_5021399692" evidence="2">
    <location>
        <begin position="22"/>
        <end position="77"/>
    </location>
</feature>
<sequence length="77" mass="8463">MNTKLVYILLILMLVSVPVEAQCAMCRAVLESEEGQTAAKGINNGIVYLMIIPYVLIGVVGYVVYNNRKKSKTTDTP</sequence>
<dbReference type="EMBL" id="VFWZ01000003">
    <property type="protein sequence ID" value="TPN86030.1"/>
    <property type="molecule type" value="Genomic_DNA"/>
</dbReference>
<organism evidence="3 4">
    <name type="scientific">Aquimarina algicola</name>
    <dbReference type="NCBI Taxonomy" id="2589995"/>
    <lineage>
        <taxon>Bacteria</taxon>
        <taxon>Pseudomonadati</taxon>
        <taxon>Bacteroidota</taxon>
        <taxon>Flavobacteriia</taxon>
        <taxon>Flavobacteriales</taxon>
        <taxon>Flavobacteriaceae</taxon>
        <taxon>Aquimarina</taxon>
    </lineage>
</organism>
<dbReference type="RefSeq" id="WP_140593237.1">
    <property type="nucleotide sequence ID" value="NZ_VFWZ01000003.1"/>
</dbReference>
<evidence type="ECO:0000313" key="4">
    <source>
        <dbReference type="Proteomes" id="UP000315540"/>
    </source>
</evidence>
<gene>
    <name evidence="3" type="ORF">FHK87_12190</name>
</gene>
<accession>A0A504JHT4</accession>
<feature type="signal peptide" evidence="2">
    <location>
        <begin position="1"/>
        <end position="21"/>
    </location>
</feature>
<keyword evidence="4" id="KW-1185">Reference proteome</keyword>
<evidence type="ECO:0000256" key="2">
    <source>
        <dbReference type="SAM" id="SignalP"/>
    </source>
</evidence>
<protein>
    <submittedName>
        <fullName evidence="3">Uncharacterized protein</fullName>
    </submittedName>
</protein>
<keyword evidence="1" id="KW-1133">Transmembrane helix</keyword>
<proteinExistence type="predicted"/>
<keyword evidence="1" id="KW-0812">Transmembrane</keyword>
<dbReference type="OrthoDB" id="678747at2"/>
<keyword evidence="1" id="KW-0472">Membrane</keyword>
<dbReference type="AlphaFoldDB" id="A0A504JHT4"/>